<dbReference type="RefSeq" id="WP_244502953.1">
    <property type="nucleotide sequence ID" value="NZ_FLRA01000023.1"/>
</dbReference>
<reference evidence="6 9" key="1">
    <citation type="submission" date="2016-06" db="EMBL/GenBank/DDBJ databases">
        <authorList>
            <person name="Kjaerup R.B."/>
            <person name="Dalgaard T.S."/>
            <person name="Juul-Madsen H.R."/>
        </authorList>
    </citation>
    <scope>NUCLEOTIDE SEQUENCE [LARGE SCALE GENOMIC DNA]</scope>
    <source>
        <strain evidence="6 9">CECT 5115</strain>
    </source>
</reference>
<dbReference type="CDD" id="cd00555">
    <property type="entry name" value="Maf"/>
    <property type="match status" value="1"/>
</dbReference>
<dbReference type="EMBL" id="FLRA01000023">
    <property type="protein sequence ID" value="SBT18758.1"/>
    <property type="molecule type" value="Genomic_DNA"/>
</dbReference>
<sequence length="198" mass="22255">MTFMTQKLILGSSSKYRQNLLNRLGLTFTTLSPNIDESRLENEAPEQYIERITKAKALALKNTLDNNCILITSDQCATFNGDIIGKPHTRDNAIKQLKRFSGQKIEFLTGLYVVNTLNQLDRYSLSTYSVTFRELTEREIQRYIEIDSPLDCAGSFKCESLGAALFKQMEGYDPTSLEGLPLIETCNSLRAVGLNPLA</sequence>
<feature type="site" description="Important for substrate specificity" evidence="5">
    <location>
        <position position="159"/>
    </location>
</feature>
<accession>A0A1C3JU41</accession>
<comment type="caution">
    <text evidence="5">Lacks conserved residue(s) required for the propagation of feature annotation.</text>
</comment>
<evidence type="ECO:0000313" key="7">
    <source>
        <dbReference type="EMBL" id="SBT21713.1"/>
    </source>
</evidence>
<comment type="subcellular location">
    <subcellularLocation>
        <location evidence="1 5">Cytoplasm</location>
    </subcellularLocation>
</comment>
<dbReference type="Pfam" id="PF02545">
    <property type="entry name" value="Maf"/>
    <property type="match status" value="1"/>
</dbReference>
<dbReference type="GO" id="GO:0047429">
    <property type="term" value="F:nucleoside triphosphate diphosphatase activity"/>
    <property type="evidence" value="ECO:0007669"/>
    <property type="project" value="InterPro"/>
</dbReference>
<comment type="cofactor">
    <cofactor evidence="5">
        <name>a divalent metal cation</name>
        <dbReference type="ChEBI" id="CHEBI:60240"/>
    </cofactor>
</comment>
<dbReference type="Proteomes" id="UP000092871">
    <property type="component" value="Unassembled WGS sequence"/>
</dbReference>
<keyword evidence="2 5" id="KW-0963">Cytoplasm</keyword>
<evidence type="ECO:0000313" key="8">
    <source>
        <dbReference type="Proteomes" id="UP000092840"/>
    </source>
</evidence>
<evidence type="ECO:0000313" key="9">
    <source>
        <dbReference type="Proteomes" id="UP000092871"/>
    </source>
</evidence>
<dbReference type="NCBIfam" id="TIGR00172">
    <property type="entry name" value="maf"/>
    <property type="match status" value="1"/>
</dbReference>
<evidence type="ECO:0000256" key="2">
    <source>
        <dbReference type="ARBA" id="ARBA00022490"/>
    </source>
</evidence>
<dbReference type="PANTHER" id="PTHR43213:SF10">
    <property type="entry name" value="7-METHYL-GTP PYROPHOSPHATASE"/>
    <property type="match status" value="1"/>
</dbReference>
<dbReference type="PIRSF" id="PIRSF006305">
    <property type="entry name" value="Maf"/>
    <property type="match status" value="1"/>
</dbReference>
<reference evidence="7 8" key="2">
    <citation type="submission" date="2016-06" db="EMBL/GenBank/DDBJ databases">
        <authorList>
            <person name="Rodrigo-Torres L."/>
            <person name="Arahal D.R."/>
        </authorList>
    </citation>
    <scope>NUCLEOTIDE SEQUENCE [LARGE SCALE GENOMIC DNA]</scope>
    <source>
        <strain evidence="7 8">CECT 5116</strain>
    </source>
</reference>
<comment type="similarity">
    <text evidence="5">Belongs to the Maf family. YceF subfamily.</text>
</comment>
<evidence type="ECO:0000256" key="3">
    <source>
        <dbReference type="ARBA" id="ARBA00022801"/>
    </source>
</evidence>
<comment type="function">
    <text evidence="5">Nucleoside triphosphate pyrophosphatase that hydrolyzes 7-methyl-GTP (m(7)GTP). May have a dual role in cell division arrest and in preventing the incorporation of modified nucleotides into cellular nucleic acids.</text>
</comment>
<dbReference type="SUPFAM" id="SSF52972">
    <property type="entry name" value="ITPase-like"/>
    <property type="match status" value="1"/>
</dbReference>
<dbReference type="HAMAP" id="MF_00528">
    <property type="entry name" value="Maf"/>
    <property type="match status" value="1"/>
</dbReference>
<dbReference type="PANTHER" id="PTHR43213">
    <property type="entry name" value="BIFUNCTIONAL DTTP/UTP PYROPHOSPHATASE/METHYLTRANSFERASE PROTEIN-RELATED"/>
    <property type="match status" value="1"/>
</dbReference>
<protein>
    <recommendedName>
        <fullName evidence="5">7-methyl-GTP pyrophosphatase</fullName>
        <shortName evidence="5">m(7)GTP pyrophosphatase</shortName>
        <ecNumber evidence="5">3.6.1.-</ecNumber>
    </recommendedName>
</protein>
<dbReference type="Proteomes" id="UP000092840">
    <property type="component" value="Unassembled WGS sequence"/>
</dbReference>
<name>A0A1C3JU41_9GAMM</name>
<evidence type="ECO:0000256" key="1">
    <source>
        <dbReference type="ARBA" id="ARBA00004496"/>
    </source>
</evidence>
<proteinExistence type="inferred from homology"/>
<dbReference type="EMBL" id="FLRB01000013">
    <property type="protein sequence ID" value="SBT21713.1"/>
    <property type="molecule type" value="Genomic_DNA"/>
</dbReference>
<dbReference type="InterPro" id="IPR029001">
    <property type="entry name" value="ITPase-like_fam"/>
</dbReference>
<comment type="catalytic activity">
    <reaction evidence="5">
        <text>N(7)-methyl-GTP + H2O = N(7)-methyl-GMP + diphosphate + H(+)</text>
        <dbReference type="Rhea" id="RHEA:58744"/>
        <dbReference type="ChEBI" id="CHEBI:15377"/>
        <dbReference type="ChEBI" id="CHEBI:15378"/>
        <dbReference type="ChEBI" id="CHEBI:33019"/>
        <dbReference type="ChEBI" id="CHEBI:58285"/>
        <dbReference type="ChEBI" id="CHEBI:87133"/>
    </reaction>
</comment>
<evidence type="ECO:0000313" key="6">
    <source>
        <dbReference type="EMBL" id="SBT18758.1"/>
    </source>
</evidence>
<gene>
    <name evidence="6" type="primary">yceF</name>
    <name evidence="6" type="ORF">MGA5115_02907</name>
    <name evidence="7" type="ORF">MGA5116_02311</name>
</gene>
<organism evidence="6 9">
    <name type="scientific">Marinomonas gallaica</name>
    <dbReference type="NCBI Taxonomy" id="1806667"/>
    <lineage>
        <taxon>Bacteria</taxon>
        <taxon>Pseudomonadati</taxon>
        <taxon>Pseudomonadota</taxon>
        <taxon>Gammaproteobacteria</taxon>
        <taxon>Oceanospirillales</taxon>
        <taxon>Oceanospirillaceae</taxon>
        <taxon>Marinomonas</taxon>
    </lineage>
</organism>
<keyword evidence="8" id="KW-1185">Reference proteome</keyword>
<dbReference type="GO" id="GO:0009117">
    <property type="term" value="P:nucleotide metabolic process"/>
    <property type="evidence" value="ECO:0007669"/>
    <property type="project" value="UniProtKB-KW"/>
</dbReference>
<keyword evidence="4 5" id="KW-0546">Nucleotide metabolism</keyword>
<dbReference type="EC" id="3.6.1.-" evidence="5"/>
<dbReference type="GO" id="GO:0005737">
    <property type="term" value="C:cytoplasm"/>
    <property type="evidence" value="ECO:0007669"/>
    <property type="project" value="UniProtKB-SubCell"/>
</dbReference>
<evidence type="ECO:0000256" key="5">
    <source>
        <dbReference type="HAMAP-Rule" id="MF_00528"/>
    </source>
</evidence>
<dbReference type="AlphaFoldDB" id="A0A1C3JU41"/>
<feature type="active site" description="Proton acceptor" evidence="5">
    <location>
        <position position="74"/>
    </location>
</feature>
<evidence type="ECO:0000256" key="4">
    <source>
        <dbReference type="ARBA" id="ARBA00023080"/>
    </source>
</evidence>
<feature type="site" description="Important for substrate specificity" evidence="5">
    <location>
        <position position="16"/>
    </location>
</feature>
<dbReference type="Gene3D" id="3.90.950.10">
    <property type="match status" value="1"/>
</dbReference>
<keyword evidence="3 5" id="KW-0378">Hydrolase</keyword>
<feature type="site" description="Important for substrate specificity" evidence="5">
    <location>
        <position position="75"/>
    </location>
</feature>
<dbReference type="InterPro" id="IPR003697">
    <property type="entry name" value="Maf-like"/>
</dbReference>